<protein>
    <submittedName>
        <fullName evidence="10">Unannotated protein</fullName>
    </submittedName>
</protein>
<feature type="transmembrane region" description="Helical" evidence="7">
    <location>
        <begin position="168"/>
        <end position="186"/>
    </location>
</feature>
<keyword evidence="2" id="KW-0813">Transport</keyword>
<feature type="transmembrane region" description="Helical" evidence="7">
    <location>
        <begin position="50"/>
        <end position="69"/>
    </location>
</feature>
<gene>
    <name evidence="9" type="ORF">UFOPK2754_02128</name>
    <name evidence="10" type="ORF">UFOPK3139_01434</name>
    <name evidence="11" type="ORF">UFOPK3543_01038</name>
    <name evidence="12" type="ORF">UFOPK3967_01457</name>
</gene>
<evidence type="ECO:0000256" key="3">
    <source>
        <dbReference type="ARBA" id="ARBA00022475"/>
    </source>
</evidence>
<feature type="transmembrane region" description="Helical" evidence="7">
    <location>
        <begin position="270"/>
        <end position="293"/>
    </location>
</feature>
<dbReference type="SUPFAM" id="SSF103473">
    <property type="entry name" value="MFS general substrate transporter"/>
    <property type="match status" value="1"/>
</dbReference>
<keyword evidence="5 7" id="KW-1133">Transmembrane helix</keyword>
<dbReference type="AlphaFoldDB" id="A0A6J7ADR0"/>
<feature type="transmembrane region" description="Helical" evidence="7">
    <location>
        <begin position="299"/>
        <end position="322"/>
    </location>
</feature>
<evidence type="ECO:0000313" key="11">
    <source>
        <dbReference type="EMBL" id="CAB4904202.1"/>
    </source>
</evidence>
<evidence type="ECO:0000313" key="10">
    <source>
        <dbReference type="EMBL" id="CAB4830708.1"/>
    </source>
</evidence>
<dbReference type="EMBL" id="CAFBOS010000082">
    <property type="protein sequence ID" value="CAB4998191.1"/>
    <property type="molecule type" value="Genomic_DNA"/>
</dbReference>
<evidence type="ECO:0000259" key="8">
    <source>
        <dbReference type="PROSITE" id="PS50850"/>
    </source>
</evidence>
<organism evidence="10">
    <name type="scientific">freshwater metagenome</name>
    <dbReference type="NCBI Taxonomy" id="449393"/>
    <lineage>
        <taxon>unclassified sequences</taxon>
        <taxon>metagenomes</taxon>
        <taxon>ecological metagenomes</taxon>
    </lineage>
</organism>
<evidence type="ECO:0000256" key="2">
    <source>
        <dbReference type="ARBA" id="ARBA00022448"/>
    </source>
</evidence>
<evidence type="ECO:0000313" key="9">
    <source>
        <dbReference type="EMBL" id="CAB4756340.1"/>
    </source>
</evidence>
<feature type="transmembrane region" description="Helical" evidence="7">
    <location>
        <begin position="81"/>
        <end position="99"/>
    </location>
</feature>
<evidence type="ECO:0000256" key="7">
    <source>
        <dbReference type="SAM" id="Phobius"/>
    </source>
</evidence>
<dbReference type="Pfam" id="PF07690">
    <property type="entry name" value="MFS_1"/>
    <property type="match status" value="1"/>
</dbReference>
<dbReference type="PANTHER" id="PTHR42718">
    <property type="entry name" value="MAJOR FACILITATOR SUPERFAMILY MULTIDRUG TRANSPORTER MFSC"/>
    <property type="match status" value="1"/>
</dbReference>
<name>A0A6J7ADR0_9ZZZZ</name>
<keyword evidence="6 7" id="KW-0472">Membrane</keyword>
<evidence type="ECO:0000256" key="5">
    <source>
        <dbReference type="ARBA" id="ARBA00022989"/>
    </source>
</evidence>
<dbReference type="EMBL" id="CAEZYR010000086">
    <property type="protein sequence ID" value="CAB4756340.1"/>
    <property type="molecule type" value="Genomic_DNA"/>
</dbReference>
<proteinExistence type="predicted"/>
<reference evidence="10" key="1">
    <citation type="submission" date="2020-05" db="EMBL/GenBank/DDBJ databases">
        <authorList>
            <person name="Chiriac C."/>
            <person name="Salcher M."/>
            <person name="Ghai R."/>
            <person name="Kavagutti S V."/>
        </authorList>
    </citation>
    <scope>NUCLEOTIDE SEQUENCE</scope>
</reference>
<dbReference type="InterPro" id="IPR011701">
    <property type="entry name" value="MFS"/>
</dbReference>
<dbReference type="CDD" id="cd17321">
    <property type="entry name" value="MFS_MMR_MDR_like"/>
    <property type="match status" value="1"/>
</dbReference>
<feature type="transmembrane region" description="Helical" evidence="7">
    <location>
        <begin position="111"/>
        <end position="130"/>
    </location>
</feature>
<keyword evidence="3" id="KW-1003">Cell membrane</keyword>
<dbReference type="Gene3D" id="1.20.1250.20">
    <property type="entry name" value="MFS general substrate transporter like domains"/>
    <property type="match status" value="1"/>
</dbReference>
<feature type="transmembrane region" description="Helical" evidence="7">
    <location>
        <begin position="198"/>
        <end position="219"/>
    </location>
</feature>
<evidence type="ECO:0000313" key="12">
    <source>
        <dbReference type="EMBL" id="CAB4998191.1"/>
    </source>
</evidence>
<dbReference type="GO" id="GO:0022857">
    <property type="term" value="F:transmembrane transporter activity"/>
    <property type="evidence" value="ECO:0007669"/>
    <property type="project" value="InterPro"/>
</dbReference>
<dbReference type="InterPro" id="IPR020846">
    <property type="entry name" value="MFS_dom"/>
</dbReference>
<dbReference type="EMBL" id="CAFABA010000053">
    <property type="protein sequence ID" value="CAB4830708.1"/>
    <property type="molecule type" value="Genomic_DNA"/>
</dbReference>
<sequence>MSGGPWFEGASRRLLLVALVMGTAATSFPTTLLAASLDTIRADFHSTTTVIAWVQVAPSLAFGLGMPLLGKLGDLHGHRRVYIYGLAISTLFAFLTAFAPNPYSLIAVRTIGQIAGAATGPSGFAIIAAALPDRDRAKSIGLLNTVGGLSPVIAVIAGGPIIDAVGWRALFLMQTVPCVIALVLAIKIVPETPRRRDVRFDIAGSVTLGVGALGLLLAVNRARALGFTHPFVMASFVLWPIMWSTFVVVERRTSSPLLPLHYLRRRRFSIPTATMSVTQAAFIGSFVVAPVMVQRLFGYSITLTSLVQIPRPIAFSIGSAFAGRMNAGLTRARLQLLGNGMLVVGSFVMVAGAATKSLILIEVGLVTTGFGNGFSRTTLFAYVSRAVDPADIGIATGVANMASQIGGAIGTTVMSVIVADSFARRDFAHSFLAGAVIACLALPICHAIRIRPTSDASFTPRGPE</sequence>
<feature type="transmembrane region" description="Helical" evidence="7">
    <location>
        <begin position="427"/>
        <end position="448"/>
    </location>
</feature>
<accession>A0A6J7ADR0</accession>
<feature type="domain" description="Major facilitator superfamily (MFS) profile" evidence="8">
    <location>
        <begin position="15"/>
        <end position="453"/>
    </location>
</feature>
<evidence type="ECO:0000256" key="1">
    <source>
        <dbReference type="ARBA" id="ARBA00004651"/>
    </source>
</evidence>
<feature type="transmembrane region" description="Helical" evidence="7">
    <location>
        <begin position="334"/>
        <end position="354"/>
    </location>
</feature>
<evidence type="ECO:0000256" key="6">
    <source>
        <dbReference type="ARBA" id="ARBA00023136"/>
    </source>
</evidence>
<evidence type="ECO:0000256" key="4">
    <source>
        <dbReference type="ARBA" id="ARBA00022692"/>
    </source>
</evidence>
<keyword evidence="4 7" id="KW-0812">Transmembrane</keyword>
<dbReference type="EMBL" id="CAFBMH010000028">
    <property type="protein sequence ID" value="CAB4904202.1"/>
    <property type="molecule type" value="Genomic_DNA"/>
</dbReference>
<feature type="transmembrane region" description="Helical" evidence="7">
    <location>
        <begin position="231"/>
        <end position="249"/>
    </location>
</feature>
<dbReference type="InterPro" id="IPR036259">
    <property type="entry name" value="MFS_trans_sf"/>
</dbReference>
<dbReference type="PANTHER" id="PTHR42718:SF46">
    <property type="entry name" value="BLR6921 PROTEIN"/>
    <property type="match status" value="1"/>
</dbReference>
<dbReference type="PROSITE" id="PS50850">
    <property type="entry name" value="MFS"/>
    <property type="match status" value="1"/>
</dbReference>
<dbReference type="GO" id="GO:0005886">
    <property type="term" value="C:plasma membrane"/>
    <property type="evidence" value="ECO:0007669"/>
    <property type="project" value="UniProtKB-SubCell"/>
</dbReference>
<feature type="transmembrane region" description="Helical" evidence="7">
    <location>
        <begin position="142"/>
        <end position="162"/>
    </location>
</feature>
<comment type="subcellular location">
    <subcellularLocation>
        <location evidence="1">Cell membrane</location>
        <topology evidence="1">Multi-pass membrane protein</topology>
    </subcellularLocation>
</comment>